<name>A0ABD5I9K7_BACTU</name>
<sequence>MFIDNQFDINELTNIKLEKQDRTPSKFLMRGAKFFDETRHYLRKNNELGEYALPASALATYIYLHFYVNDIGLLPRDFKLSFIANASDIAYTTIHTGFQSLLTAGLVREKFIDGRIPVYELCNYARLNRTYRETDKQQSEKLSYSRIPNYLLETKILKQLVSHRDSKGILLLLELCNTFTRKLGGENRESIENFEVTRTMKYLKKTLGRNAKKVRQYLDIIQPVFPFIAARKEIRKPNGNRLTRIKETIEQILISHFTVRMTAECVVENQNKLIRQQEARMRKEAKDRLNSLKLALSTKENKDIIVAYKNEVSKIAQFIKDARDIKTFMTYTMTYALDEFEGIMRKPGGKVNVIGAFMRAKFRESLSSWKERYVNNDMRHDLVMDLTSNNMPVPDCLR</sequence>
<organism evidence="2 3">
    <name type="scientific">Bacillus thuringiensis serovar toumanoffi</name>
    <dbReference type="NCBI Taxonomy" id="180862"/>
    <lineage>
        <taxon>Bacteria</taxon>
        <taxon>Bacillati</taxon>
        <taxon>Bacillota</taxon>
        <taxon>Bacilli</taxon>
        <taxon>Bacillales</taxon>
        <taxon>Bacillaceae</taxon>
        <taxon>Bacillus</taxon>
        <taxon>Bacillus cereus group</taxon>
    </lineage>
</organism>
<dbReference type="EMBL" id="JAWQCK010000011">
    <property type="protein sequence ID" value="MDW9214014.1"/>
    <property type="molecule type" value="Genomic_DNA"/>
</dbReference>
<dbReference type="AlphaFoldDB" id="A0ABD5I9K7"/>
<evidence type="ECO:0000313" key="2">
    <source>
        <dbReference type="EMBL" id="MDW9214014.1"/>
    </source>
</evidence>
<feature type="coiled-coil region" evidence="1">
    <location>
        <begin position="267"/>
        <end position="302"/>
    </location>
</feature>
<protein>
    <submittedName>
        <fullName evidence="2">Uncharacterized protein</fullName>
    </submittedName>
</protein>
<dbReference type="RefSeq" id="WP_000469292.1">
    <property type="nucleotide sequence ID" value="NZ_JAWQCK010000011.1"/>
</dbReference>
<keyword evidence="1" id="KW-0175">Coiled coil</keyword>
<evidence type="ECO:0000313" key="3">
    <source>
        <dbReference type="Proteomes" id="UP001272716"/>
    </source>
</evidence>
<proteinExistence type="predicted"/>
<dbReference type="Proteomes" id="UP001272716">
    <property type="component" value="Unassembled WGS sequence"/>
</dbReference>
<reference evidence="2 3" key="1">
    <citation type="submission" date="2023-10" db="EMBL/GenBank/DDBJ databases">
        <title>Draft Genome Sequence of Bacillus thuringiensis serovar. toumanoffi 4059: Identification of a Novel Cry Protein Candidate.</title>
        <authorList>
            <person name="Murdoch R.W."/>
            <person name="Gemler B."/>
            <person name="Heater B.S."/>
        </authorList>
    </citation>
    <scope>NUCLEOTIDE SEQUENCE [LARGE SCALE GENOMIC DNA]</scope>
    <source>
        <strain evidence="2 3">4059</strain>
    </source>
</reference>
<evidence type="ECO:0000256" key="1">
    <source>
        <dbReference type="SAM" id="Coils"/>
    </source>
</evidence>
<gene>
    <name evidence="2" type="ORF">BTTOUR_35280</name>
</gene>
<accession>A0ABD5I9K7</accession>
<comment type="caution">
    <text evidence="2">The sequence shown here is derived from an EMBL/GenBank/DDBJ whole genome shotgun (WGS) entry which is preliminary data.</text>
</comment>